<dbReference type="Proteomes" id="UP001303222">
    <property type="component" value="Unassembled WGS sequence"/>
</dbReference>
<gene>
    <name evidence="1" type="ORF">QBC32DRAFT_29078</name>
</gene>
<proteinExistence type="predicted"/>
<evidence type="ECO:0000313" key="2">
    <source>
        <dbReference type="Proteomes" id="UP001303222"/>
    </source>
</evidence>
<protein>
    <submittedName>
        <fullName evidence="1">Uncharacterized protein</fullName>
    </submittedName>
</protein>
<sequence>MSRNFLHTHNLNFDKLQNSRVLSTWTSENHHSVAPYLPAIPYVESRLISFRRETIPFLTSSFCTCRSLSVVLPITTSSQPCLPWMVEARTSTAIAASSALYAPVPWTSFNSQRLLSRMGMALSRERFVHLQLQLLLVALFPSAFPPVHQQSLLQKAATVWQGQNRSRYPTSWSAPTLICRSFAATGGSRRSQYTVPFALVLASRI</sequence>
<accession>A0AAN6SJG1</accession>
<dbReference type="AlphaFoldDB" id="A0AAN6SJG1"/>
<keyword evidence="2" id="KW-1185">Reference proteome</keyword>
<feature type="non-terminal residue" evidence="1">
    <location>
        <position position="205"/>
    </location>
</feature>
<comment type="caution">
    <text evidence="1">The sequence shown here is derived from an EMBL/GenBank/DDBJ whole genome shotgun (WGS) entry which is preliminary data.</text>
</comment>
<dbReference type="EMBL" id="MU859074">
    <property type="protein sequence ID" value="KAK3955624.1"/>
    <property type="molecule type" value="Genomic_DNA"/>
</dbReference>
<reference evidence="1" key="2">
    <citation type="submission" date="2023-06" db="EMBL/GenBank/DDBJ databases">
        <authorList>
            <consortium name="Lawrence Berkeley National Laboratory"/>
            <person name="Mondo S.J."/>
            <person name="Hensen N."/>
            <person name="Bonometti L."/>
            <person name="Westerberg I."/>
            <person name="Brannstrom I.O."/>
            <person name="Guillou S."/>
            <person name="Cros-Aarteil S."/>
            <person name="Calhoun S."/>
            <person name="Haridas S."/>
            <person name="Kuo A."/>
            <person name="Pangilinan J."/>
            <person name="Riley R."/>
            <person name="Labutti K."/>
            <person name="Andreopoulos B."/>
            <person name="Lipzen A."/>
            <person name="Chen C."/>
            <person name="Yanf M."/>
            <person name="Daum C."/>
            <person name="Ng V."/>
            <person name="Clum A."/>
            <person name="Steindorff A."/>
            <person name="Ohm R."/>
            <person name="Martin F."/>
            <person name="Silar P."/>
            <person name="Natvig D."/>
            <person name="Lalanne C."/>
            <person name="Gautier V."/>
            <person name="Ament-Velasquez S.L."/>
            <person name="Kruys A."/>
            <person name="Hutchinson M.I."/>
            <person name="Powell A.J."/>
            <person name="Barry K."/>
            <person name="Miller A.N."/>
            <person name="Grigoriev I.V."/>
            <person name="Debuchy R."/>
            <person name="Gladieux P."/>
            <person name="Thoren M.H."/>
            <person name="Johannesson H."/>
        </authorList>
    </citation>
    <scope>NUCLEOTIDE SEQUENCE</scope>
    <source>
        <strain evidence="1">CBS 626.80</strain>
    </source>
</reference>
<name>A0AAN6SJG1_9PEZI</name>
<evidence type="ECO:0000313" key="1">
    <source>
        <dbReference type="EMBL" id="KAK3955624.1"/>
    </source>
</evidence>
<organism evidence="1 2">
    <name type="scientific">Pseudoneurospora amorphoporcata</name>
    <dbReference type="NCBI Taxonomy" id="241081"/>
    <lineage>
        <taxon>Eukaryota</taxon>
        <taxon>Fungi</taxon>
        <taxon>Dikarya</taxon>
        <taxon>Ascomycota</taxon>
        <taxon>Pezizomycotina</taxon>
        <taxon>Sordariomycetes</taxon>
        <taxon>Sordariomycetidae</taxon>
        <taxon>Sordariales</taxon>
        <taxon>Sordariaceae</taxon>
        <taxon>Pseudoneurospora</taxon>
    </lineage>
</organism>
<reference evidence="1" key="1">
    <citation type="journal article" date="2023" name="Mol. Phylogenet. Evol.">
        <title>Genome-scale phylogeny and comparative genomics of the fungal order Sordariales.</title>
        <authorList>
            <person name="Hensen N."/>
            <person name="Bonometti L."/>
            <person name="Westerberg I."/>
            <person name="Brannstrom I.O."/>
            <person name="Guillou S."/>
            <person name="Cros-Aarteil S."/>
            <person name="Calhoun S."/>
            <person name="Haridas S."/>
            <person name="Kuo A."/>
            <person name="Mondo S."/>
            <person name="Pangilinan J."/>
            <person name="Riley R."/>
            <person name="LaButti K."/>
            <person name="Andreopoulos B."/>
            <person name="Lipzen A."/>
            <person name="Chen C."/>
            <person name="Yan M."/>
            <person name="Daum C."/>
            <person name="Ng V."/>
            <person name="Clum A."/>
            <person name="Steindorff A."/>
            <person name="Ohm R.A."/>
            <person name="Martin F."/>
            <person name="Silar P."/>
            <person name="Natvig D.O."/>
            <person name="Lalanne C."/>
            <person name="Gautier V."/>
            <person name="Ament-Velasquez S.L."/>
            <person name="Kruys A."/>
            <person name="Hutchinson M.I."/>
            <person name="Powell A.J."/>
            <person name="Barry K."/>
            <person name="Miller A.N."/>
            <person name="Grigoriev I.V."/>
            <person name="Debuchy R."/>
            <person name="Gladieux P."/>
            <person name="Hiltunen Thoren M."/>
            <person name="Johannesson H."/>
        </authorList>
    </citation>
    <scope>NUCLEOTIDE SEQUENCE</scope>
    <source>
        <strain evidence="1">CBS 626.80</strain>
    </source>
</reference>